<dbReference type="PANTHER" id="PTHR34294">
    <property type="entry name" value="TRANSCRIPTIONAL REGULATOR-RELATED"/>
    <property type="match status" value="1"/>
</dbReference>
<dbReference type="GO" id="GO:0003677">
    <property type="term" value="F:DNA binding"/>
    <property type="evidence" value="ECO:0007669"/>
    <property type="project" value="UniProtKB-KW"/>
</dbReference>
<gene>
    <name evidence="5" type="ORF">A8145_17845</name>
</gene>
<evidence type="ECO:0000313" key="5">
    <source>
        <dbReference type="EMBL" id="OBQ65981.1"/>
    </source>
</evidence>
<dbReference type="SUPFAM" id="SSF100950">
    <property type="entry name" value="NagB/RpiA/CoA transferase-like"/>
    <property type="match status" value="1"/>
</dbReference>
<evidence type="ECO:0000256" key="1">
    <source>
        <dbReference type="ARBA" id="ARBA00010466"/>
    </source>
</evidence>
<evidence type="ECO:0000256" key="4">
    <source>
        <dbReference type="ARBA" id="ARBA00023163"/>
    </source>
</evidence>
<name>A0A6M7TYG5_RHILI</name>
<dbReference type="InterPro" id="IPR037171">
    <property type="entry name" value="NagB/RpiA_transferase-like"/>
</dbReference>
<dbReference type="Pfam" id="PF04198">
    <property type="entry name" value="Sugar-bind"/>
    <property type="match status" value="1"/>
</dbReference>
<dbReference type="Gene3D" id="1.10.10.10">
    <property type="entry name" value="Winged helix-like DNA-binding domain superfamily/Winged helix DNA-binding domain"/>
    <property type="match status" value="1"/>
</dbReference>
<dbReference type="InterPro" id="IPR051054">
    <property type="entry name" value="SorC_transcr_regulators"/>
</dbReference>
<proteinExistence type="inferred from homology"/>
<evidence type="ECO:0000256" key="2">
    <source>
        <dbReference type="ARBA" id="ARBA00023015"/>
    </source>
</evidence>
<dbReference type="InterPro" id="IPR036388">
    <property type="entry name" value="WH-like_DNA-bd_sf"/>
</dbReference>
<evidence type="ECO:0000313" key="6">
    <source>
        <dbReference type="Proteomes" id="UP000093737"/>
    </source>
</evidence>
<dbReference type="RefSeq" id="WP_056575918.1">
    <property type="nucleotide sequence ID" value="NZ_CP033334.1"/>
</dbReference>
<keyword evidence="2" id="KW-0805">Transcription regulation</keyword>
<dbReference type="GO" id="GO:0030246">
    <property type="term" value="F:carbohydrate binding"/>
    <property type="evidence" value="ECO:0007669"/>
    <property type="project" value="InterPro"/>
</dbReference>
<reference evidence="5 6" key="1">
    <citation type="submission" date="2016-05" db="EMBL/GenBank/DDBJ databases">
        <authorList>
            <person name="Ramsay J.P."/>
        </authorList>
    </citation>
    <scope>NUCLEOTIDE SEQUENCE [LARGE SCALE GENOMIC DNA]</scope>
    <source>
        <strain evidence="5 6">NZP2042</strain>
    </source>
</reference>
<accession>A0A6M7TYG5</accession>
<protein>
    <submittedName>
        <fullName evidence="5">Sugar-binding protein</fullName>
    </submittedName>
</protein>
<keyword evidence="4" id="KW-0804">Transcription</keyword>
<dbReference type="AlphaFoldDB" id="A0A6M7TYG5"/>
<dbReference type="InterPro" id="IPR007324">
    <property type="entry name" value="Sugar-bd_dom_put"/>
</dbReference>
<dbReference type="Proteomes" id="UP000093737">
    <property type="component" value="Unassembled WGS sequence"/>
</dbReference>
<comment type="caution">
    <text evidence="5">The sequence shown here is derived from an EMBL/GenBank/DDBJ whole genome shotgun (WGS) entry which is preliminary data.</text>
</comment>
<sequence length="331" mass="36142">MAGSEKRPRRTKFQSDQDELKLRAAYLYYVEGLTQEQVAQHLDISRIKALRLLAATREDGTVQITINSQAESLIRLQRNLEKHLGLTEAIVVPASSQDEESVAAVVGHATGRYISEQVTNGLSIGVGWGATLQVCMRSLIWREVDDMTVISLLGGLTHATAHNPSAVAWRFAEFYRTELYQITAPVFVPDRELADALWKQDDLKQLYERARAVDIALLSVGDVGTQASIFRRGILNWSDAKSLKDAGAVGDVLCHFVDADGNVLDHPVNHRAMAINPADISRVPKVIISSGGLRKIHAIRAGIAATNAKLLITDVAAAQALLELPPLEQAS</sequence>
<organism evidence="5 6">
    <name type="scientific">Rhizobium loti</name>
    <name type="common">Mesorhizobium loti</name>
    <dbReference type="NCBI Taxonomy" id="381"/>
    <lineage>
        <taxon>Bacteria</taxon>
        <taxon>Pseudomonadati</taxon>
        <taxon>Pseudomonadota</taxon>
        <taxon>Alphaproteobacteria</taxon>
        <taxon>Hyphomicrobiales</taxon>
        <taxon>Phyllobacteriaceae</taxon>
        <taxon>Mesorhizobium</taxon>
    </lineage>
</organism>
<dbReference type="Gene3D" id="3.40.50.1360">
    <property type="match status" value="1"/>
</dbReference>
<keyword evidence="3" id="KW-0238">DNA-binding</keyword>
<dbReference type="PANTHER" id="PTHR34294:SF1">
    <property type="entry name" value="TRANSCRIPTIONAL REGULATOR LSRR"/>
    <property type="match status" value="1"/>
</dbReference>
<comment type="similarity">
    <text evidence="1">Belongs to the SorC transcriptional regulatory family.</text>
</comment>
<dbReference type="EMBL" id="LYTK01000012">
    <property type="protein sequence ID" value="OBQ65981.1"/>
    <property type="molecule type" value="Genomic_DNA"/>
</dbReference>
<evidence type="ECO:0000256" key="3">
    <source>
        <dbReference type="ARBA" id="ARBA00023125"/>
    </source>
</evidence>